<keyword evidence="4" id="KW-1185">Reference proteome</keyword>
<dbReference type="Pfam" id="PF04201">
    <property type="entry name" value="TPD52"/>
    <property type="match status" value="1"/>
</dbReference>
<evidence type="ECO:0000313" key="4">
    <source>
        <dbReference type="Proteomes" id="UP000472268"/>
    </source>
</evidence>
<evidence type="ECO:0000256" key="2">
    <source>
        <dbReference type="ARBA" id="ARBA00023054"/>
    </source>
</evidence>
<accession>A0A673TXR6</accession>
<name>A0A673TXR6_SURSU</name>
<evidence type="ECO:0000256" key="1">
    <source>
        <dbReference type="ARBA" id="ARBA00005702"/>
    </source>
</evidence>
<reference evidence="3 4" key="1">
    <citation type="submission" date="2019-05" db="EMBL/GenBank/DDBJ databases">
        <title>A Chromosome-scale Meerkat (S. suricatta) Genome Assembly.</title>
        <authorList>
            <person name="Dudchenko O."/>
            <person name="Lieberman Aiden E."/>
            <person name="Tung J."/>
            <person name="Barreiro L.B."/>
            <person name="Clutton-Brock T.H."/>
        </authorList>
    </citation>
    <scope>NUCLEOTIDE SEQUENCE [LARGE SCALE GENOMIC DNA]</scope>
</reference>
<reference evidence="3" key="3">
    <citation type="submission" date="2025-09" db="UniProtKB">
        <authorList>
            <consortium name="Ensembl"/>
        </authorList>
    </citation>
    <scope>IDENTIFICATION</scope>
</reference>
<dbReference type="GO" id="GO:0005737">
    <property type="term" value="C:cytoplasm"/>
    <property type="evidence" value="ECO:0007669"/>
    <property type="project" value="TreeGrafter"/>
</dbReference>
<dbReference type="AlphaFoldDB" id="A0A673TXR6"/>
<evidence type="ECO:0000313" key="3">
    <source>
        <dbReference type="Ensembl" id="ENSSSUP00005018068.1"/>
    </source>
</evidence>
<dbReference type="PANTHER" id="PTHR19307:SF5">
    <property type="entry name" value="TUMOR PROTEIN D55"/>
    <property type="match status" value="1"/>
</dbReference>
<comment type="similarity">
    <text evidence="1">Belongs to the TPD52 family.</text>
</comment>
<dbReference type="PANTHER" id="PTHR19307">
    <property type="entry name" value="TUMOR PROTEIN D52"/>
    <property type="match status" value="1"/>
</dbReference>
<sequence length="186" mass="21022">MDPWLPGSHSSSQESDPAGLDFNPAAQDYFSAGHKYDSLYQELDLDSIHEDLHFQSIPGTMTDTMTDSLNWRGEIVILCHYLAAKEKRCMELKKKLGLRALEGLRQNLSKSCHDVQIINVYMKQKTSAALSTMGSAICRKLGDMKKSATFRSFKGLIFERSSSHLFVDIFCCWNGEPNILYPVILH</sequence>
<dbReference type="Ensembl" id="ENSSSUT00005020605.1">
    <property type="protein sequence ID" value="ENSSSUP00005018068.1"/>
    <property type="gene ID" value="ENSSSUG00005011678.1"/>
</dbReference>
<reference evidence="3" key="2">
    <citation type="submission" date="2025-08" db="UniProtKB">
        <authorList>
            <consortium name="Ensembl"/>
        </authorList>
    </citation>
    <scope>IDENTIFICATION</scope>
</reference>
<dbReference type="Proteomes" id="UP000472268">
    <property type="component" value="Chromosome 13"/>
</dbReference>
<protein>
    <submittedName>
        <fullName evidence="3">Uncharacterized protein</fullName>
    </submittedName>
</protein>
<dbReference type="InterPro" id="IPR007327">
    <property type="entry name" value="TPD52"/>
</dbReference>
<proteinExistence type="inferred from homology"/>
<keyword evidence="2" id="KW-0175">Coiled coil</keyword>
<dbReference type="OMA" id="GQDCFSS"/>
<organism evidence="3 4">
    <name type="scientific">Suricata suricatta</name>
    <name type="common">Meerkat</name>
    <dbReference type="NCBI Taxonomy" id="37032"/>
    <lineage>
        <taxon>Eukaryota</taxon>
        <taxon>Metazoa</taxon>
        <taxon>Chordata</taxon>
        <taxon>Craniata</taxon>
        <taxon>Vertebrata</taxon>
        <taxon>Euteleostomi</taxon>
        <taxon>Mammalia</taxon>
        <taxon>Eutheria</taxon>
        <taxon>Laurasiatheria</taxon>
        <taxon>Carnivora</taxon>
        <taxon>Feliformia</taxon>
        <taxon>Herpestidae</taxon>
        <taxon>Suricata</taxon>
    </lineage>
</organism>